<reference evidence="15 16" key="1">
    <citation type="submission" date="2016-02" db="EMBL/GenBank/DDBJ databases">
        <title>Genome analysis of coral dinoflagellate symbionts highlights evolutionary adaptations to a symbiotic lifestyle.</title>
        <authorList>
            <person name="Aranda M."/>
            <person name="Li Y."/>
            <person name="Liew Y.J."/>
            <person name="Baumgarten S."/>
            <person name="Simakov O."/>
            <person name="Wilson M."/>
            <person name="Piel J."/>
            <person name="Ashoor H."/>
            <person name="Bougouffa S."/>
            <person name="Bajic V.B."/>
            <person name="Ryu T."/>
            <person name="Ravasi T."/>
            <person name="Bayer T."/>
            <person name="Micklem G."/>
            <person name="Kim H."/>
            <person name="Bhak J."/>
            <person name="Lajeunesse T.C."/>
            <person name="Voolstra C.R."/>
        </authorList>
    </citation>
    <scope>NUCLEOTIDE SEQUENCE [LARGE SCALE GENOMIC DNA]</scope>
    <source>
        <strain evidence="15 16">CCMP2467</strain>
    </source>
</reference>
<dbReference type="PANTHER" id="PTHR10027">
    <property type="entry name" value="CALCIUM-ACTIVATED POTASSIUM CHANNEL ALPHA CHAIN"/>
    <property type="match status" value="1"/>
</dbReference>
<gene>
    <name evidence="15" type="primary">slo</name>
    <name evidence="15" type="ORF">AK812_SmicGene35056</name>
</gene>
<feature type="transmembrane region" description="Helical" evidence="12">
    <location>
        <begin position="288"/>
        <end position="307"/>
    </location>
</feature>
<evidence type="ECO:0000256" key="11">
    <source>
        <dbReference type="SAM" id="MobiDB-lite"/>
    </source>
</evidence>
<dbReference type="GO" id="GO:0016020">
    <property type="term" value="C:membrane"/>
    <property type="evidence" value="ECO:0007669"/>
    <property type="project" value="UniProtKB-SubCell"/>
</dbReference>
<feature type="transmembrane region" description="Helical" evidence="12">
    <location>
        <begin position="319"/>
        <end position="340"/>
    </location>
</feature>
<evidence type="ECO:0000256" key="12">
    <source>
        <dbReference type="SAM" id="Phobius"/>
    </source>
</evidence>
<keyword evidence="7 12" id="KW-1133">Transmembrane helix</keyword>
<dbReference type="SUPFAM" id="SSF81324">
    <property type="entry name" value="Voltage-gated potassium channels"/>
    <property type="match status" value="1"/>
</dbReference>
<keyword evidence="5" id="KW-0631">Potassium channel</keyword>
<feature type="domain" description="RCK N-terminal" evidence="14">
    <location>
        <begin position="530"/>
        <end position="657"/>
    </location>
</feature>
<organism evidence="15 16">
    <name type="scientific">Symbiodinium microadriaticum</name>
    <name type="common">Dinoflagellate</name>
    <name type="synonym">Zooxanthella microadriatica</name>
    <dbReference type="NCBI Taxonomy" id="2951"/>
    <lineage>
        <taxon>Eukaryota</taxon>
        <taxon>Sar</taxon>
        <taxon>Alveolata</taxon>
        <taxon>Dinophyceae</taxon>
        <taxon>Suessiales</taxon>
        <taxon>Symbiodiniaceae</taxon>
        <taxon>Symbiodinium</taxon>
    </lineage>
</organism>
<feature type="domain" description="Calcium-activated potassium channel BK alpha subunit" evidence="13">
    <location>
        <begin position="677"/>
        <end position="760"/>
    </location>
</feature>
<dbReference type="Pfam" id="PF03493">
    <property type="entry name" value="BK_channel_a"/>
    <property type="match status" value="1"/>
</dbReference>
<evidence type="ECO:0000256" key="6">
    <source>
        <dbReference type="ARBA" id="ARBA00022958"/>
    </source>
</evidence>
<dbReference type="GO" id="GO:0005267">
    <property type="term" value="F:potassium channel activity"/>
    <property type="evidence" value="ECO:0007669"/>
    <property type="project" value="UniProtKB-KW"/>
</dbReference>
<dbReference type="InterPro" id="IPR047871">
    <property type="entry name" value="K_chnl_Slo-like"/>
</dbReference>
<keyword evidence="3" id="KW-0633">Potassium transport</keyword>
<sequence length="1144" mass="128930">MFQPGLDAECPALKLACVPHLGHFNDGQEYKLSRVLSAVRFMKEPHEKIPPEGFDLIMRRDTVQDVEVFLVMHDMQDLRDWLYKKQKPYVVNLLFHAWLFEQLQYRQEADTNVEVAIFSSSGVFPVTEDPSGLVKGLRPFSQSVWVKDKVYMCMGPDVAKLRIDRHRLLCSFWSLCVPAGQGSSSRSELLHGEMDGDGDDGDGEFFNESNTTTLEDTRAKDLFTTITTRDGFVAASWEESQTHLLLFLGLWAGLLLVSLTMGISRRIWSPDSLNKQLGMQIAVLKHSAYWNIFMFLLLSSLVVLYVLRAERIRLDENLTFLEITAVSFYAIEAFINWFYYSSGGIDGIIRFFWSYMMVVCLVIPSVLYRSLSGQQSHFSFAFCASIRASQIYKEWVTFHRRGRVKFMDHLTMYAGTFFSGAFSMAMLIRELESLEGVDPNFLNGSEPPDGINATAYERWSLFASFYIMLLNTSKVGFGDLLPRNPVAQFFSLVGTCSCVYLMATVMLKVLKLNEAGGLSRPKYPNRAGYRHVVVTGSASLQVYIDFLHEFFHVDNASETDDIDVVILHLAGQRSVMQQLQSYLGKGGSEDLRILRKVWMVEGSALKAEDLDRARFSSASAAFLLPNMYGSDPEKEDVGNLMRALTMKRHTSYIRVVCMMMKAHSMEGLLAVGVPRQDIICFDSVLQGLIGKAAEVQGYLPLPASMLKTSKALSNAEITKKGLIWAEDYAMSLGMTLFDMELPSSYKTVPFCEVATDICERSGYKAGLVEPEVSVHVSYCDALNPTEFVLFPNKYYRVGLQKDRDVKGLILARAKEDVKMALPGRAIRWSPDQWVSNTAQVQVNPHLSSLKAEKDKEGWVRDHFIEEQSKQEYLTEKLVHTAKRRAAMGLIHGAKMSRIHVESYLEDTDDDLFDMNDALEDVMEDPTSDVMKDPFERALLERRMKSKQQILAEKEKLDTEAADDVLYGENESIRLGLQQIHLADEAEVKLRTPDPIVLREDEVLWGSAVQPAEKIWANAKEPPEEVLVRGEHVLVLSLESDLPEDAANDEEDETWSRPPAGDLHPLAEVPAEATSDRGGLQAIFAQRLVEALLHDAGRKNVPVIMHIHLEVNTELMTETSEPKKAQGLPGLLVGSLIKEHTFISD</sequence>
<evidence type="ECO:0000259" key="13">
    <source>
        <dbReference type="Pfam" id="PF03493"/>
    </source>
</evidence>
<dbReference type="Proteomes" id="UP000186817">
    <property type="component" value="Unassembled WGS sequence"/>
</dbReference>
<evidence type="ECO:0000256" key="8">
    <source>
        <dbReference type="ARBA" id="ARBA00023065"/>
    </source>
</evidence>
<keyword evidence="2" id="KW-0813">Transport</keyword>
<keyword evidence="10 15" id="KW-0407">Ion channel</keyword>
<evidence type="ECO:0000256" key="3">
    <source>
        <dbReference type="ARBA" id="ARBA00022538"/>
    </source>
</evidence>
<evidence type="ECO:0000256" key="7">
    <source>
        <dbReference type="ARBA" id="ARBA00022989"/>
    </source>
</evidence>
<evidence type="ECO:0000256" key="9">
    <source>
        <dbReference type="ARBA" id="ARBA00023136"/>
    </source>
</evidence>
<dbReference type="InterPro" id="IPR003148">
    <property type="entry name" value="RCK_N"/>
</dbReference>
<dbReference type="Pfam" id="PF22614">
    <property type="entry name" value="Slo-like_RCK"/>
    <property type="match status" value="1"/>
</dbReference>
<dbReference type="PANTHER" id="PTHR10027:SF10">
    <property type="entry name" value="SLOWPOKE 2, ISOFORM D"/>
    <property type="match status" value="1"/>
</dbReference>
<dbReference type="Gene3D" id="1.10.287.70">
    <property type="match status" value="1"/>
</dbReference>
<dbReference type="EMBL" id="LSRX01001068">
    <property type="protein sequence ID" value="OLP84104.1"/>
    <property type="molecule type" value="Genomic_DNA"/>
</dbReference>
<evidence type="ECO:0000313" key="16">
    <source>
        <dbReference type="Proteomes" id="UP000186817"/>
    </source>
</evidence>
<dbReference type="OrthoDB" id="10035564at2759"/>
<feature type="transmembrane region" description="Helical" evidence="12">
    <location>
        <begin position="410"/>
        <end position="428"/>
    </location>
</feature>
<evidence type="ECO:0000256" key="1">
    <source>
        <dbReference type="ARBA" id="ARBA00004141"/>
    </source>
</evidence>
<dbReference type="Gene3D" id="3.40.50.720">
    <property type="entry name" value="NAD(P)-binding Rossmann-like Domain"/>
    <property type="match status" value="1"/>
</dbReference>
<accession>A0A1Q9CMF0</accession>
<keyword evidence="9 12" id="KW-0472">Membrane</keyword>
<dbReference type="InterPro" id="IPR003929">
    <property type="entry name" value="K_chnl_BK_asu"/>
</dbReference>
<name>A0A1Q9CMF0_SYMMI</name>
<evidence type="ECO:0000256" key="4">
    <source>
        <dbReference type="ARBA" id="ARBA00022692"/>
    </source>
</evidence>
<keyword evidence="4 12" id="KW-0812">Transmembrane</keyword>
<keyword evidence="6" id="KW-0630">Potassium</keyword>
<proteinExistence type="predicted"/>
<keyword evidence="8" id="KW-0406">Ion transport</keyword>
<feature type="transmembrane region" description="Helical" evidence="12">
    <location>
        <begin position="352"/>
        <end position="371"/>
    </location>
</feature>
<comment type="caution">
    <text evidence="15">The sequence shown here is derived from an EMBL/GenBank/DDBJ whole genome shotgun (WGS) entry which is preliminary data.</text>
</comment>
<evidence type="ECO:0000256" key="5">
    <source>
        <dbReference type="ARBA" id="ARBA00022826"/>
    </source>
</evidence>
<protein>
    <submittedName>
        <fullName evidence="15">Calcium-activated potassium channel slowpoke</fullName>
    </submittedName>
</protein>
<evidence type="ECO:0000259" key="14">
    <source>
        <dbReference type="Pfam" id="PF22614"/>
    </source>
</evidence>
<comment type="subcellular location">
    <subcellularLocation>
        <location evidence="1">Membrane</location>
        <topology evidence="1">Multi-pass membrane protein</topology>
    </subcellularLocation>
</comment>
<dbReference type="AlphaFoldDB" id="A0A1Q9CMF0"/>
<keyword evidence="16" id="KW-1185">Reference proteome</keyword>
<feature type="transmembrane region" description="Helical" evidence="12">
    <location>
        <begin position="244"/>
        <end position="268"/>
    </location>
</feature>
<evidence type="ECO:0000256" key="2">
    <source>
        <dbReference type="ARBA" id="ARBA00022448"/>
    </source>
</evidence>
<feature type="compositionally biased region" description="Acidic residues" evidence="11">
    <location>
        <begin position="1040"/>
        <end position="1052"/>
    </location>
</feature>
<evidence type="ECO:0000313" key="15">
    <source>
        <dbReference type="EMBL" id="OLP84104.1"/>
    </source>
</evidence>
<evidence type="ECO:0000256" key="10">
    <source>
        <dbReference type="ARBA" id="ARBA00023303"/>
    </source>
</evidence>
<feature type="region of interest" description="Disordered" evidence="11">
    <location>
        <begin position="1040"/>
        <end position="1062"/>
    </location>
</feature>